<accession>A0A0C2YAI9</accession>
<proteinExistence type="predicted"/>
<feature type="compositionally biased region" description="Polar residues" evidence="1">
    <location>
        <begin position="1"/>
        <end position="11"/>
    </location>
</feature>
<feature type="compositionally biased region" description="Low complexity" evidence="1">
    <location>
        <begin position="51"/>
        <end position="62"/>
    </location>
</feature>
<name>A0A0C2YAI9_HEBCY</name>
<reference evidence="3" key="2">
    <citation type="submission" date="2015-01" db="EMBL/GenBank/DDBJ databases">
        <title>Evolutionary Origins and Diversification of the Mycorrhizal Mutualists.</title>
        <authorList>
            <consortium name="DOE Joint Genome Institute"/>
            <consortium name="Mycorrhizal Genomics Consortium"/>
            <person name="Kohler A."/>
            <person name="Kuo A."/>
            <person name="Nagy L.G."/>
            <person name="Floudas D."/>
            <person name="Copeland A."/>
            <person name="Barry K.W."/>
            <person name="Cichocki N."/>
            <person name="Veneault-Fourrey C."/>
            <person name="LaButti K."/>
            <person name="Lindquist E.A."/>
            <person name="Lipzen A."/>
            <person name="Lundell T."/>
            <person name="Morin E."/>
            <person name="Murat C."/>
            <person name="Riley R."/>
            <person name="Ohm R."/>
            <person name="Sun H."/>
            <person name="Tunlid A."/>
            <person name="Henrissat B."/>
            <person name="Grigoriev I.V."/>
            <person name="Hibbett D.S."/>
            <person name="Martin F."/>
        </authorList>
    </citation>
    <scope>NUCLEOTIDE SEQUENCE [LARGE SCALE GENOMIC DNA]</scope>
    <source>
        <strain evidence="3">h7</strain>
    </source>
</reference>
<sequence>MKSLQELTSKVSDLFSGREQDVLPQPSSQSPKGDLKNLDSDEAFRNARVNGSPGSPSVVASSLNTEYVDKPAIVNKLEDGKMKLELPVNK</sequence>
<dbReference type="OrthoDB" id="10478776at2759"/>
<feature type="region of interest" description="Disordered" evidence="1">
    <location>
        <begin position="1"/>
        <end position="41"/>
    </location>
</feature>
<dbReference type="Proteomes" id="UP000053424">
    <property type="component" value="Unassembled WGS sequence"/>
</dbReference>
<evidence type="ECO:0000313" key="3">
    <source>
        <dbReference type="Proteomes" id="UP000053424"/>
    </source>
</evidence>
<evidence type="ECO:0000256" key="1">
    <source>
        <dbReference type="SAM" id="MobiDB-lite"/>
    </source>
</evidence>
<reference evidence="2 3" key="1">
    <citation type="submission" date="2014-04" db="EMBL/GenBank/DDBJ databases">
        <authorList>
            <consortium name="DOE Joint Genome Institute"/>
            <person name="Kuo A."/>
            <person name="Gay G."/>
            <person name="Dore J."/>
            <person name="Kohler A."/>
            <person name="Nagy L.G."/>
            <person name="Floudas D."/>
            <person name="Copeland A."/>
            <person name="Barry K.W."/>
            <person name="Cichocki N."/>
            <person name="Veneault-Fourrey C."/>
            <person name="LaButti K."/>
            <person name="Lindquist E.A."/>
            <person name="Lipzen A."/>
            <person name="Lundell T."/>
            <person name="Morin E."/>
            <person name="Murat C."/>
            <person name="Sun H."/>
            <person name="Tunlid A."/>
            <person name="Henrissat B."/>
            <person name="Grigoriev I.V."/>
            <person name="Hibbett D.S."/>
            <person name="Martin F."/>
            <person name="Nordberg H.P."/>
            <person name="Cantor M.N."/>
            <person name="Hua S.X."/>
        </authorList>
    </citation>
    <scope>NUCLEOTIDE SEQUENCE [LARGE SCALE GENOMIC DNA]</scope>
    <source>
        <strain evidence="3">h7</strain>
    </source>
</reference>
<protein>
    <submittedName>
        <fullName evidence="2">Uncharacterized protein</fullName>
    </submittedName>
</protein>
<gene>
    <name evidence="2" type="ORF">M413DRAFT_448076</name>
</gene>
<dbReference type="EMBL" id="KN831793">
    <property type="protein sequence ID" value="KIM38037.1"/>
    <property type="molecule type" value="Genomic_DNA"/>
</dbReference>
<dbReference type="AlphaFoldDB" id="A0A0C2YAI9"/>
<dbReference type="HOGENOM" id="CLU_2441114_0_0_1"/>
<organism evidence="2 3">
    <name type="scientific">Hebeloma cylindrosporum</name>
    <dbReference type="NCBI Taxonomy" id="76867"/>
    <lineage>
        <taxon>Eukaryota</taxon>
        <taxon>Fungi</taxon>
        <taxon>Dikarya</taxon>
        <taxon>Basidiomycota</taxon>
        <taxon>Agaricomycotina</taxon>
        <taxon>Agaricomycetes</taxon>
        <taxon>Agaricomycetidae</taxon>
        <taxon>Agaricales</taxon>
        <taxon>Agaricineae</taxon>
        <taxon>Hymenogastraceae</taxon>
        <taxon>Hebeloma</taxon>
    </lineage>
</organism>
<evidence type="ECO:0000313" key="2">
    <source>
        <dbReference type="EMBL" id="KIM38037.1"/>
    </source>
</evidence>
<feature type="region of interest" description="Disordered" evidence="1">
    <location>
        <begin position="46"/>
        <end position="65"/>
    </location>
</feature>
<keyword evidence="3" id="KW-1185">Reference proteome</keyword>